<evidence type="ECO:0000313" key="1">
    <source>
        <dbReference type="EMBL" id="EFZ09783.1"/>
    </source>
</evidence>
<reference evidence="1" key="1">
    <citation type="journal article" date="2011" name="Proc. Natl. Acad. Sci. U.S.A.">
        <title>The genome of the fire ant Solenopsis invicta.</title>
        <authorList>
            <person name="Wurm Y."/>
            <person name="Wang J."/>
            <person name="Riba-Grognuz O."/>
            <person name="Corona M."/>
            <person name="Nygaard S."/>
            <person name="Hunt B.G."/>
            <person name="Ingram K.K."/>
            <person name="Falquet L."/>
            <person name="Nipitwattanaphon M."/>
            <person name="Gotzek D."/>
            <person name="Dijkstra M.B."/>
            <person name="Oettler J."/>
            <person name="Comtesse F."/>
            <person name="Shih C.J."/>
            <person name="Wu W.J."/>
            <person name="Yang C.C."/>
            <person name="Thomas J."/>
            <person name="Beaudoing E."/>
            <person name="Pradervand S."/>
            <person name="Flegel V."/>
            <person name="Cook E.D."/>
            <person name="Fabbretti R."/>
            <person name="Stockinger H."/>
            <person name="Long L."/>
            <person name="Farmerie W.G."/>
            <person name="Oakey J."/>
            <person name="Boomsma J.J."/>
            <person name="Pamilo P."/>
            <person name="Yi S.V."/>
            <person name="Heinze J."/>
            <person name="Goodisman M.A."/>
            <person name="Farinelli L."/>
            <person name="Harshman K."/>
            <person name="Hulo N."/>
            <person name="Cerutti L."/>
            <person name="Xenarios I."/>
            <person name="Shoemaker D."/>
            <person name="Keller L."/>
        </authorList>
    </citation>
    <scope>NUCLEOTIDE SEQUENCE [LARGE SCALE GENOMIC DNA]</scope>
</reference>
<dbReference type="AlphaFoldDB" id="E9JBM1"/>
<name>E9JBM1_SOLIN</name>
<sequence length="59" mass="7062">MTLKILKILKTLDYSEHVSKHFFGIIEKYIFNDNSEHHIISNASIDPMHDIFEPIWLMF</sequence>
<accession>E9JBM1</accession>
<protein>
    <submittedName>
        <fullName evidence="1">Uncharacterized protein</fullName>
    </submittedName>
</protein>
<dbReference type="HOGENOM" id="CLU_2963734_0_0_1"/>
<organism>
    <name type="scientific">Solenopsis invicta</name>
    <name type="common">Red imported fire ant</name>
    <name type="synonym">Solenopsis wagneri</name>
    <dbReference type="NCBI Taxonomy" id="13686"/>
    <lineage>
        <taxon>Eukaryota</taxon>
        <taxon>Metazoa</taxon>
        <taxon>Ecdysozoa</taxon>
        <taxon>Arthropoda</taxon>
        <taxon>Hexapoda</taxon>
        <taxon>Insecta</taxon>
        <taxon>Pterygota</taxon>
        <taxon>Neoptera</taxon>
        <taxon>Endopterygota</taxon>
        <taxon>Hymenoptera</taxon>
        <taxon>Apocrita</taxon>
        <taxon>Aculeata</taxon>
        <taxon>Formicoidea</taxon>
        <taxon>Formicidae</taxon>
        <taxon>Myrmicinae</taxon>
        <taxon>Solenopsis</taxon>
    </lineage>
</organism>
<dbReference type="EMBL" id="GL771256">
    <property type="protein sequence ID" value="EFZ09783.1"/>
    <property type="molecule type" value="Genomic_DNA"/>
</dbReference>
<proteinExistence type="predicted"/>
<gene>
    <name evidence="1" type="ORF">SINV_11972</name>
</gene>
<feature type="non-terminal residue" evidence="1">
    <location>
        <position position="59"/>
    </location>
</feature>